<evidence type="ECO:0000313" key="1">
    <source>
        <dbReference type="EMBL" id="VDP62669.1"/>
    </source>
</evidence>
<dbReference type="SUPFAM" id="SSF53649">
    <property type="entry name" value="Alkaline phosphatase-like"/>
    <property type="match status" value="1"/>
</dbReference>
<dbReference type="WBParaSite" id="SCUD_0001701801-mRNA-1">
    <property type="protein sequence ID" value="SCUD_0001701801-mRNA-1"/>
    <property type="gene ID" value="SCUD_0001701801"/>
</dbReference>
<organism evidence="3">
    <name type="scientific">Schistosoma curassoni</name>
    <dbReference type="NCBI Taxonomy" id="6186"/>
    <lineage>
        <taxon>Eukaryota</taxon>
        <taxon>Metazoa</taxon>
        <taxon>Spiralia</taxon>
        <taxon>Lophotrochozoa</taxon>
        <taxon>Platyhelminthes</taxon>
        <taxon>Trematoda</taxon>
        <taxon>Digenea</taxon>
        <taxon>Strigeidida</taxon>
        <taxon>Schistosomatoidea</taxon>
        <taxon>Schistosomatidae</taxon>
        <taxon>Schistosoma</taxon>
    </lineage>
</organism>
<reference evidence="3" key="1">
    <citation type="submission" date="2016-06" db="UniProtKB">
        <authorList>
            <consortium name="WormBaseParasite"/>
        </authorList>
    </citation>
    <scope>IDENTIFICATION</scope>
</reference>
<dbReference type="PANTHER" id="PTHR23072">
    <property type="entry name" value="PHOSPHATIDYLINOSITOL GLYCAN-RELATED"/>
    <property type="match status" value="1"/>
</dbReference>
<name>A0A183KPN3_9TREM</name>
<proteinExistence type="predicted"/>
<keyword evidence="2" id="KW-1185">Reference proteome</keyword>
<evidence type="ECO:0000313" key="2">
    <source>
        <dbReference type="Proteomes" id="UP000279833"/>
    </source>
</evidence>
<sequence length="193" mass="21636">MNSSSIINKNWLFILTGDHGMSDKGSHGGSTTGEKTTGLFMLGSNWNKTNDHLTENTCVTTNLKQLPQTQQVDLATLIGLITGVGIPERSLGVLSSSWLYNFWSTNYDRLKVLYMLMQQIGRLSGECVFSLKSYHKFEHKNCISSVWSQERSEKLITDTVNLLNGIQSESLSKVEHLNNKKMIFGGILMWIVS</sequence>
<dbReference type="GO" id="GO:0005789">
    <property type="term" value="C:endoplasmic reticulum membrane"/>
    <property type="evidence" value="ECO:0007669"/>
    <property type="project" value="TreeGrafter"/>
</dbReference>
<dbReference type="InterPro" id="IPR017850">
    <property type="entry name" value="Alkaline_phosphatase_core_sf"/>
</dbReference>
<gene>
    <name evidence="1" type="ORF">SCUD_LOCUS17015</name>
</gene>
<dbReference type="Proteomes" id="UP000279833">
    <property type="component" value="Unassembled WGS sequence"/>
</dbReference>
<reference evidence="1 2" key="2">
    <citation type="submission" date="2018-11" db="EMBL/GenBank/DDBJ databases">
        <authorList>
            <consortium name="Pathogen Informatics"/>
        </authorList>
    </citation>
    <scope>NUCLEOTIDE SEQUENCE [LARGE SCALE GENOMIC DNA]</scope>
    <source>
        <strain evidence="1">Dakar</strain>
        <strain evidence="2">Dakar, Senegal</strain>
    </source>
</reference>
<dbReference type="PANTHER" id="PTHR23072:SF0">
    <property type="entry name" value="GPI ETHANOLAMINE PHOSPHATE TRANSFERASE 2"/>
    <property type="match status" value="1"/>
</dbReference>
<dbReference type="EMBL" id="UZAK01039296">
    <property type="protein sequence ID" value="VDP62669.1"/>
    <property type="molecule type" value="Genomic_DNA"/>
</dbReference>
<dbReference type="Gene3D" id="3.40.720.10">
    <property type="entry name" value="Alkaline Phosphatase, subunit A"/>
    <property type="match status" value="1"/>
</dbReference>
<accession>A0A183KPN3</accession>
<evidence type="ECO:0000313" key="3">
    <source>
        <dbReference type="WBParaSite" id="SCUD_0001701801-mRNA-1"/>
    </source>
</evidence>
<dbReference type="AlphaFoldDB" id="A0A183KPN3"/>
<dbReference type="GO" id="GO:0051267">
    <property type="term" value="F:CP2 mannose-ethanolamine phosphotransferase activity"/>
    <property type="evidence" value="ECO:0007669"/>
    <property type="project" value="TreeGrafter"/>
</dbReference>
<dbReference type="InterPro" id="IPR039527">
    <property type="entry name" value="PIGG/GPI7"/>
</dbReference>
<dbReference type="GO" id="GO:0006506">
    <property type="term" value="P:GPI anchor biosynthetic process"/>
    <property type="evidence" value="ECO:0007669"/>
    <property type="project" value="InterPro"/>
</dbReference>
<protein>
    <submittedName>
        <fullName evidence="3">GPI ethanolamine phosphate transferase 2</fullName>
    </submittedName>
</protein>
<dbReference type="STRING" id="6186.A0A183KPN3"/>